<organism evidence="1 2">
    <name type="scientific">Halopseudomonas yangmingensis</name>
    <dbReference type="NCBI Taxonomy" id="1720063"/>
    <lineage>
        <taxon>Bacteria</taxon>
        <taxon>Pseudomonadati</taxon>
        <taxon>Pseudomonadota</taxon>
        <taxon>Gammaproteobacteria</taxon>
        <taxon>Pseudomonadales</taxon>
        <taxon>Pseudomonadaceae</taxon>
        <taxon>Halopseudomonas</taxon>
    </lineage>
</organism>
<name>A0A1I4PFD5_9GAMM</name>
<gene>
    <name evidence="1" type="ORF">SAMN05216217_102296</name>
</gene>
<accession>A0A1I4PFD5</accession>
<reference evidence="2" key="1">
    <citation type="submission" date="2016-10" db="EMBL/GenBank/DDBJ databases">
        <authorList>
            <person name="Varghese N."/>
            <person name="Submissions S."/>
        </authorList>
    </citation>
    <scope>NUCLEOTIDE SEQUENCE [LARGE SCALE GENOMIC DNA]</scope>
    <source>
        <strain evidence="2">DSM 24213</strain>
    </source>
</reference>
<dbReference type="EMBL" id="FOUI01000002">
    <property type="protein sequence ID" value="SFM26380.1"/>
    <property type="molecule type" value="Genomic_DNA"/>
</dbReference>
<dbReference type="NCBIfam" id="TIGR02444">
    <property type="entry name" value="TIGR02444 family protein"/>
    <property type="match status" value="1"/>
</dbReference>
<protein>
    <submittedName>
        <fullName evidence="1">TIGR02444 family protein</fullName>
    </submittedName>
</protein>
<dbReference type="Proteomes" id="UP000243629">
    <property type="component" value="Unassembled WGS sequence"/>
</dbReference>
<evidence type="ECO:0000313" key="2">
    <source>
        <dbReference type="Proteomes" id="UP000243629"/>
    </source>
</evidence>
<dbReference type="RefSeq" id="WP_177197210.1">
    <property type="nucleotide sequence ID" value="NZ_FOUI01000002.1"/>
</dbReference>
<proteinExistence type="predicted"/>
<keyword evidence="2" id="KW-1185">Reference proteome</keyword>
<sequence>MSSLQQFADEFYRRPGVAALLLELQDRHGLDVLLLLTACWLGRRRVSPQALDWPALDAGHAQYAEQLVQPLRRVRRLLNGLPNGELIKGPVLEAELAVEWWLLARLEKQLEGLAGEAQTSIELQIQTCAACRGEPPAELLSQLCRMAGV</sequence>
<dbReference type="Pfam" id="PF09523">
    <property type="entry name" value="DUF2390"/>
    <property type="match status" value="1"/>
</dbReference>
<evidence type="ECO:0000313" key="1">
    <source>
        <dbReference type="EMBL" id="SFM26380.1"/>
    </source>
</evidence>
<dbReference type="STRING" id="1720063.SAMN05216217_102296"/>
<dbReference type="AlphaFoldDB" id="A0A1I4PFD5"/>
<dbReference type="InterPro" id="IPR012659">
    <property type="entry name" value="CHP02444"/>
</dbReference>